<organism evidence="1 2">
    <name type="scientific">Geotrichum galactomycetum</name>
    <dbReference type="NCBI Taxonomy" id="27317"/>
    <lineage>
        <taxon>Eukaryota</taxon>
        <taxon>Fungi</taxon>
        <taxon>Dikarya</taxon>
        <taxon>Ascomycota</taxon>
        <taxon>Saccharomycotina</taxon>
        <taxon>Dipodascomycetes</taxon>
        <taxon>Dipodascales</taxon>
        <taxon>Dipodascaceae</taxon>
        <taxon>Geotrichum</taxon>
    </lineage>
</organism>
<comment type="caution">
    <text evidence="1">The sequence shown here is derived from an EMBL/GenBank/DDBJ whole genome shotgun (WGS) entry which is preliminary data.</text>
</comment>
<keyword evidence="2" id="KW-1185">Reference proteome</keyword>
<sequence length="91" mass="9899">MTTELRTPARTTRGALKNSGEATDSTAPAPIADGAAEGKLEEKIEEHEKLSHGKAVRVDSPLTQTLRPIFDGIYQLRDAEYVSSLSPVLRH</sequence>
<evidence type="ECO:0000313" key="1">
    <source>
        <dbReference type="EMBL" id="KAF5096048.1"/>
    </source>
</evidence>
<proteinExistence type="predicted"/>
<reference evidence="1 2" key="1">
    <citation type="journal article" date="2020" name="Front. Microbiol.">
        <title>Phenotypic and Genetic Characterization of the Cheese Ripening Yeast Geotrichum candidum.</title>
        <authorList>
            <person name="Perkins V."/>
            <person name="Vignola S."/>
            <person name="Lessard M.H."/>
            <person name="Plante P.L."/>
            <person name="Corbeil J."/>
            <person name="Dugat-Bony E."/>
            <person name="Frenette M."/>
            <person name="Labrie S."/>
        </authorList>
    </citation>
    <scope>NUCLEOTIDE SEQUENCE [LARGE SCALE GENOMIC DNA]</scope>
    <source>
        <strain evidence="1 2">LMA-1147</strain>
    </source>
</reference>
<accession>A0ACB6V2Q4</accession>
<name>A0ACB6V2Q4_9ASCO</name>
<protein>
    <submittedName>
        <fullName evidence="1">Uncharacterized protein</fullName>
    </submittedName>
</protein>
<evidence type="ECO:0000313" key="2">
    <source>
        <dbReference type="Proteomes" id="UP000744676"/>
    </source>
</evidence>
<dbReference type="EMBL" id="QVQA01000102">
    <property type="protein sequence ID" value="KAF5096048.1"/>
    <property type="molecule type" value="Genomic_DNA"/>
</dbReference>
<dbReference type="Proteomes" id="UP000744676">
    <property type="component" value="Unassembled WGS sequence"/>
</dbReference>
<gene>
    <name evidence="1" type="ORF">D0Z00_002921</name>
</gene>